<dbReference type="InterPro" id="IPR001387">
    <property type="entry name" value="Cro/C1-type_HTH"/>
</dbReference>
<dbReference type="InterPro" id="IPR010982">
    <property type="entry name" value="Lambda_DNA-bd_dom_sf"/>
</dbReference>
<dbReference type="PANTHER" id="PTHR36924">
    <property type="entry name" value="ANTITOXIN HIGA-1"/>
    <property type="match status" value="1"/>
</dbReference>
<proteinExistence type="predicted"/>
<dbReference type="Gene3D" id="1.10.260.40">
    <property type="entry name" value="lambda repressor-like DNA-binding domains"/>
    <property type="match status" value="1"/>
</dbReference>
<feature type="domain" description="HTH cro/C1-type" evidence="2">
    <location>
        <begin position="23"/>
        <end position="69"/>
    </location>
</feature>
<dbReference type="SUPFAM" id="SSF47413">
    <property type="entry name" value="lambda repressor-like DNA-binding domains"/>
    <property type="match status" value="1"/>
</dbReference>
<comment type="caution">
    <text evidence="3">The sequence shown here is derived from an EMBL/GenBank/DDBJ whole genome shotgun (WGS) entry which is preliminary data.</text>
</comment>
<evidence type="ECO:0000259" key="2">
    <source>
        <dbReference type="PROSITE" id="PS50943"/>
    </source>
</evidence>
<dbReference type="PANTHER" id="PTHR36924:SF1">
    <property type="entry name" value="ANTITOXIN HIGA-1"/>
    <property type="match status" value="1"/>
</dbReference>
<reference evidence="3 5" key="1">
    <citation type="submission" date="2019-08" db="EMBL/GenBank/DDBJ databases">
        <title>In-depth cultivation of the pig gut microbiome towards novel bacterial diversity and tailored functional studies.</title>
        <authorList>
            <person name="Wylensek D."/>
            <person name="Hitch T.C.A."/>
            <person name="Clavel T."/>
        </authorList>
    </citation>
    <scope>NUCLEOTIDE SEQUENCE [LARGE SCALE GENOMIC DNA]</scope>
    <source>
        <strain evidence="3 5">BBE-744-WT-12</strain>
    </source>
</reference>
<gene>
    <name evidence="3" type="ORF">FYJ85_20265</name>
    <name evidence="4" type="ORF">FYJ85_22550</name>
</gene>
<dbReference type="RefSeq" id="WP_154420560.1">
    <property type="nucleotide sequence ID" value="NZ_VUNS01000035.1"/>
</dbReference>
<dbReference type="SMART" id="SM00530">
    <property type="entry name" value="HTH_XRE"/>
    <property type="match status" value="1"/>
</dbReference>
<dbReference type="GO" id="GO:0003677">
    <property type="term" value="F:DNA binding"/>
    <property type="evidence" value="ECO:0007669"/>
    <property type="project" value="UniProtKB-KW"/>
</dbReference>
<dbReference type="InterPro" id="IPR013430">
    <property type="entry name" value="Toxin_antidote_HigA"/>
</dbReference>
<keyword evidence="5" id="KW-1185">Reference proteome</keyword>
<organism evidence="3 5">
    <name type="scientific">Victivallis lenta</name>
    <dbReference type="NCBI Taxonomy" id="2606640"/>
    <lineage>
        <taxon>Bacteria</taxon>
        <taxon>Pseudomonadati</taxon>
        <taxon>Lentisphaerota</taxon>
        <taxon>Lentisphaeria</taxon>
        <taxon>Victivallales</taxon>
        <taxon>Victivallaceae</taxon>
        <taxon>Victivallis</taxon>
    </lineage>
</organism>
<evidence type="ECO:0000313" key="5">
    <source>
        <dbReference type="Proteomes" id="UP000435649"/>
    </source>
</evidence>
<dbReference type="Proteomes" id="UP000435649">
    <property type="component" value="Unassembled WGS sequence"/>
</dbReference>
<evidence type="ECO:0000313" key="3">
    <source>
        <dbReference type="EMBL" id="MST99365.1"/>
    </source>
</evidence>
<sequence length="98" mass="10759">MIRTENLIHPGEILAEEFLKPMNISQNKLAMDIHVPTPRINAIVKGSRAITADTALRLGKYFGTGPEFWINLQANYDLCVAAAQSEKEIAAIPQLALA</sequence>
<evidence type="ECO:0000313" key="4">
    <source>
        <dbReference type="EMBL" id="MST99813.1"/>
    </source>
</evidence>
<dbReference type="EMBL" id="VUNS01000035">
    <property type="protein sequence ID" value="MST99365.1"/>
    <property type="molecule type" value="Genomic_DNA"/>
</dbReference>
<keyword evidence="1" id="KW-0238">DNA-binding</keyword>
<accession>A0A844G904</accession>
<protein>
    <submittedName>
        <fullName evidence="3">HigA family addiction module antidote protein</fullName>
    </submittedName>
</protein>
<evidence type="ECO:0000256" key="1">
    <source>
        <dbReference type="ARBA" id="ARBA00023125"/>
    </source>
</evidence>
<dbReference type="EMBL" id="VUNS01000063">
    <property type="protein sequence ID" value="MST99813.1"/>
    <property type="molecule type" value="Genomic_DNA"/>
</dbReference>
<dbReference type="Pfam" id="PF01381">
    <property type="entry name" value="HTH_3"/>
    <property type="match status" value="1"/>
</dbReference>
<dbReference type="CDD" id="cd00093">
    <property type="entry name" value="HTH_XRE"/>
    <property type="match status" value="1"/>
</dbReference>
<name>A0A844G904_9BACT</name>
<dbReference type="PROSITE" id="PS50943">
    <property type="entry name" value="HTH_CROC1"/>
    <property type="match status" value="1"/>
</dbReference>
<dbReference type="NCBIfam" id="TIGR02607">
    <property type="entry name" value="antidote_HigA"/>
    <property type="match status" value="1"/>
</dbReference>
<dbReference type="AlphaFoldDB" id="A0A844G904"/>